<accession>A0A8X8AQC3</accession>
<dbReference type="CDD" id="cd10017">
    <property type="entry name" value="B3_DNA"/>
    <property type="match status" value="2"/>
</dbReference>
<dbReference type="InterPro" id="IPR015300">
    <property type="entry name" value="DNA-bd_pseudobarrel_sf"/>
</dbReference>
<keyword evidence="5" id="KW-0804">Transcription</keyword>
<keyword evidence="9" id="KW-0472">Membrane</keyword>
<evidence type="ECO:0000259" key="10">
    <source>
        <dbReference type="PROSITE" id="PS50863"/>
    </source>
</evidence>
<evidence type="ECO:0000256" key="9">
    <source>
        <dbReference type="SAM" id="Phobius"/>
    </source>
</evidence>
<keyword evidence="9" id="KW-1133">Transmembrane helix</keyword>
<protein>
    <recommendedName>
        <fullName evidence="10">TF-B3 domain-containing protein</fullName>
    </recommendedName>
</protein>
<dbReference type="GO" id="GO:0003677">
    <property type="term" value="F:DNA binding"/>
    <property type="evidence" value="ECO:0007669"/>
    <property type="project" value="UniProtKB-KW"/>
</dbReference>
<feature type="domain" description="TF-B3" evidence="10">
    <location>
        <begin position="65"/>
        <end position="120"/>
    </location>
</feature>
<proteinExistence type="predicted"/>
<dbReference type="Proteomes" id="UP000886595">
    <property type="component" value="Unassembled WGS sequence"/>
</dbReference>
<keyword evidence="6" id="KW-0539">Nucleus</keyword>
<feature type="repeat" description="PPR" evidence="7">
    <location>
        <begin position="606"/>
        <end position="640"/>
    </location>
</feature>
<dbReference type="PROSITE" id="PS50863">
    <property type="entry name" value="B3"/>
    <property type="match status" value="2"/>
</dbReference>
<name>A0A8X8AQC3_BRACI</name>
<feature type="domain" description="TF-B3" evidence="10">
    <location>
        <begin position="154"/>
        <end position="252"/>
    </location>
</feature>
<dbReference type="AlphaFoldDB" id="A0A8X8AQC3"/>
<evidence type="ECO:0000313" key="12">
    <source>
        <dbReference type="Proteomes" id="UP000886595"/>
    </source>
</evidence>
<evidence type="ECO:0000256" key="4">
    <source>
        <dbReference type="ARBA" id="ARBA00023125"/>
    </source>
</evidence>
<dbReference type="PANTHER" id="PTHR47931:SF1">
    <property type="entry name" value="PPR CONTAINING PLANT-LIKE PROTEIN"/>
    <property type="match status" value="1"/>
</dbReference>
<keyword evidence="2" id="KW-0677">Repeat</keyword>
<dbReference type="Pfam" id="PF13812">
    <property type="entry name" value="PPR_3"/>
    <property type="match status" value="1"/>
</dbReference>
<evidence type="ECO:0000256" key="1">
    <source>
        <dbReference type="ARBA" id="ARBA00004123"/>
    </source>
</evidence>
<dbReference type="SMART" id="SM01019">
    <property type="entry name" value="B3"/>
    <property type="match status" value="2"/>
</dbReference>
<sequence>MEARLQESLWGTEDQGFDEAGFFTGEEPVSDSPFSFLGSRTDSVPIAFFVKHVQGSYDHIKTAKLRTDASDKTWLVKVDGLKLTDGWKDFAAAHDLRIGDIIIFRHEGDMVFHVTPFGPSCCDIQYTSPSSHNINDDSHDQTTNNTGAMSFDNCFLAEVTASNLKEDKLYLPVGATSSTALNKQCQEMILVNKEGKSWTVSLRFSESGGKYYISRGWRKWCVDNRCDIGDLFGFNLVGDGKTPPLLCVCPESKECAELLSKHLGRKLAEGQLYADEAQSNGVLAAPVEYEPQHEPQPEADDGIPTICYCGLEPVVKTAHTEKDLGRLYFSCDNAADGYCHIWKWWDVAVMEELRDFQSQLRRLKEDCTESEHKRVLLEKTVHELGKNNTRVKLMVYLLLIMVLVFLLLHGKNSFKGFKPECDITLRVVLTLRSEPGLSILGRTESSAPTMITVKKGGVYRCCKSCGEGSSCRTVRSRTKLMNVLIERGRPHESQTLFKTLAETGHRPSLITYTTLLAAMMVQKQYGSISSIVSEVEQSGTKPDPIFSNAVINAYSSAPEGEGTWSESDHKHVQHFDQRVWDRRAAERSSELLELMLEEDGVDVRPNVRTFNVLVQAWCKKKKVEEAWKVVCKMEECGVQPDTVTYNTIATTYVQRGETKRAEREVVEKMGNQMEERVG</sequence>
<dbReference type="EMBL" id="JAAMPC010000006">
    <property type="protein sequence ID" value="KAG2308873.1"/>
    <property type="molecule type" value="Genomic_DNA"/>
</dbReference>
<evidence type="ECO:0000313" key="11">
    <source>
        <dbReference type="EMBL" id="KAG2308873.1"/>
    </source>
</evidence>
<dbReference type="SUPFAM" id="SSF101936">
    <property type="entry name" value="DNA-binding pseudobarrel domain"/>
    <property type="match status" value="2"/>
</dbReference>
<dbReference type="InterPro" id="IPR002885">
    <property type="entry name" value="PPR_rpt"/>
</dbReference>
<dbReference type="PANTHER" id="PTHR47931">
    <property type="entry name" value="OS01G0228400 PROTEIN"/>
    <property type="match status" value="1"/>
</dbReference>
<feature type="transmembrane region" description="Helical" evidence="9">
    <location>
        <begin position="393"/>
        <end position="410"/>
    </location>
</feature>
<dbReference type="Pfam" id="PF02362">
    <property type="entry name" value="B3"/>
    <property type="match status" value="2"/>
</dbReference>
<dbReference type="NCBIfam" id="TIGR00756">
    <property type="entry name" value="PPR"/>
    <property type="match status" value="1"/>
</dbReference>
<evidence type="ECO:0000256" key="8">
    <source>
        <dbReference type="SAM" id="Coils"/>
    </source>
</evidence>
<organism evidence="11 12">
    <name type="scientific">Brassica carinata</name>
    <name type="common">Ethiopian mustard</name>
    <name type="synonym">Abyssinian cabbage</name>
    <dbReference type="NCBI Taxonomy" id="52824"/>
    <lineage>
        <taxon>Eukaryota</taxon>
        <taxon>Viridiplantae</taxon>
        <taxon>Streptophyta</taxon>
        <taxon>Embryophyta</taxon>
        <taxon>Tracheophyta</taxon>
        <taxon>Spermatophyta</taxon>
        <taxon>Magnoliopsida</taxon>
        <taxon>eudicotyledons</taxon>
        <taxon>Gunneridae</taxon>
        <taxon>Pentapetalae</taxon>
        <taxon>rosids</taxon>
        <taxon>malvids</taxon>
        <taxon>Brassicales</taxon>
        <taxon>Brassicaceae</taxon>
        <taxon>Brassiceae</taxon>
        <taxon>Brassica</taxon>
    </lineage>
</organism>
<evidence type="ECO:0000256" key="7">
    <source>
        <dbReference type="PROSITE-ProRule" id="PRU00708"/>
    </source>
</evidence>
<dbReference type="Pfam" id="PF13041">
    <property type="entry name" value="PPR_2"/>
    <property type="match status" value="1"/>
</dbReference>
<dbReference type="PROSITE" id="PS51375">
    <property type="entry name" value="PPR"/>
    <property type="match status" value="1"/>
</dbReference>
<evidence type="ECO:0000256" key="3">
    <source>
        <dbReference type="ARBA" id="ARBA00023015"/>
    </source>
</evidence>
<keyword evidence="4" id="KW-0238">DNA-binding</keyword>
<dbReference type="FunFam" id="2.40.330.10:FF:000009">
    <property type="entry name" value="Transcriptional factor B3 family protein"/>
    <property type="match status" value="1"/>
</dbReference>
<keyword evidence="12" id="KW-1185">Reference proteome</keyword>
<keyword evidence="3" id="KW-0805">Transcription regulation</keyword>
<dbReference type="Gene3D" id="2.40.330.10">
    <property type="entry name" value="DNA-binding pseudobarrel domain"/>
    <property type="match status" value="2"/>
</dbReference>
<evidence type="ECO:0000256" key="5">
    <source>
        <dbReference type="ARBA" id="ARBA00023163"/>
    </source>
</evidence>
<feature type="coiled-coil region" evidence="8">
    <location>
        <begin position="353"/>
        <end position="380"/>
    </location>
</feature>
<comment type="subcellular location">
    <subcellularLocation>
        <location evidence="1">Nucleus</location>
    </subcellularLocation>
</comment>
<keyword evidence="9" id="KW-0812">Transmembrane</keyword>
<dbReference type="InterPro" id="IPR011990">
    <property type="entry name" value="TPR-like_helical_dom_sf"/>
</dbReference>
<comment type="caution">
    <text evidence="11">The sequence shown here is derived from an EMBL/GenBank/DDBJ whole genome shotgun (WGS) entry which is preliminary data.</text>
</comment>
<dbReference type="InterPro" id="IPR003340">
    <property type="entry name" value="B3_DNA-bd"/>
</dbReference>
<gene>
    <name evidence="11" type="ORF">Bca52824_028621</name>
</gene>
<evidence type="ECO:0000256" key="6">
    <source>
        <dbReference type="ARBA" id="ARBA00023242"/>
    </source>
</evidence>
<dbReference type="Gene3D" id="1.25.40.10">
    <property type="entry name" value="Tetratricopeptide repeat domain"/>
    <property type="match status" value="2"/>
</dbReference>
<evidence type="ECO:0000256" key="2">
    <source>
        <dbReference type="ARBA" id="ARBA00022737"/>
    </source>
</evidence>
<reference evidence="11 12" key="1">
    <citation type="submission" date="2020-02" db="EMBL/GenBank/DDBJ databases">
        <authorList>
            <person name="Ma Q."/>
            <person name="Huang Y."/>
            <person name="Song X."/>
            <person name="Pei D."/>
        </authorList>
    </citation>
    <scope>NUCLEOTIDE SEQUENCE [LARGE SCALE GENOMIC DNA]</scope>
    <source>
        <strain evidence="11">Sxm20200214</strain>
        <tissue evidence="11">Leaf</tissue>
    </source>
</reference>
<dbReference type="GO" id="GO:0005634">
    <property type="term" value="C:nucleus"/>
    <property type="evidence" value="ECO:0007669"/>
    <property type="project" value="UniProtKB-SubCell"/>
</dbReference>
<keyword evidence="8" id="KW-0175">Coiled coil</keyword>
<dbReference type="OrthoDB" id="1248561at2759"/>